<proteinExistence type="predicted"/>
<evidence type="ECO:0000259" key="6">
    <source>
        <dbReference type="PROSITE" id="PS50103"/>
    </source>
</evidence>
<dbReference type="SMART" id="SM00356">
    <property type="entry name" value="ZnF_C3H1"/>
    <property type="match status" value="1"/>
</dbReference>
<dbReference type="PANTHER" id="PTHR36886:SF3">
    <property type="entry name" value="PROTEIN FRIGIDA-ESSENTIAL 1"/>
    <property type="match status" value="1"/>
</dbReference>
<evidence type="ECO:0000256" key="5">
    <source>
        <dbReference type="SAM" id="MobiDB-lite"/>
    </source>
</evidence>
<feature type="zinc finger region" description="C3H1-type" evidence="4">
    <location>
        <begin position="190"/>
        <end position="217"/>
    </location>
</feature>
<comment type="caution">
    <text evidence="7">The sequence shown here is derived from an EMBL/GenBank/DDBJ whole genome shotgun (WGS) entry which is preliminary data.</text>
</comment>
<keyword evidence="1 4" id="KW-0479">Metal-binding</keyword>
<feature type="compositionally biased region" description="Basic and acidic residues" evidence="5">
    <location>
        <begin position="50"/>
        <end position="70"/>
    </location>
</feature>
<feature type="compositionally biased region" description="Acidic residues" evidence="5">
    <location>
        <begin position="28"/>
        <end position="49"/>
    </location>
</feature>
<feature type="region of interest" description="Disordered" evidence="5">
    <location>
        <begin position="1"/>
        <end position="76"/>
    </location>
</feature>
<evidence type="ECO:0000256" key="4">
    <source>
        <dbReference type="PROSITE-ProRule" id="PRU00723"/>
    </source>
</evidence>
<keyword evidence="2 4" id="KW-0863">Zinc-finger</keyword>
<dbReference type="PANTHER" id="PTHR36886">
    <property type="entry name" value="PROTEIN FRIGIDA-ESSENTIAL 1"/>
    <property type="match status" value="1"/>
</dbReference>
<feature type="compositionally biased region" description="Basic and acidic residues" evidence="5">
    <location>
        <begin position="1"/>
        <end position="12"/>
    </location>
</feature>
<dbReference type="Proteomes" id="UP001346149">
    <property type="component" value="Unassembled WGS sequence"/>
</dbReference>
<keyword evidence="3 4" id="KW-0862">Zinc</keyword>
<evidence type="ECO:0000256" key="2">
    <source>
        <dbReference type="ARBA" id="ARBA00022771"/>
    </source>
</evidence>
<dbReference type="PROSITE" id="PS50103">
    <property type="entry name" value="ZF_C3H1"/>
    <property type="match status" value="1"/>
</dbReference>
<dbReference type="Gene3D" id="4.10.1000.10">
    <property type="entry name" value="Zinc finger, CCCH-type"/>
    <property type="match status" value="1"/>
</dbReference>
<gene>
    <name evidence="7" type="ORF">SAY86_011459</name>
</gene>
<dbReference type="GO" id="GO:0008270">
    <property type="term" value="F:zinc ion binding"/>
    <property type="evidence" value="ECO:0007669"/>
    <property type="project" value="UniProtKB-KW"/>
</dbReference>
<evidence type="ECO:0000313" key="8">
    <source>
        <dbReference type="Proteomes" id="UP001346149"/>
    </source>
</evidence>
<name>A0AAN7LZ49_TRANT</name>
<dbReference type="InterPro" id="IPR052650">
    <property type="entry name" value="Zinc_finger_CCCH"/>
</dbReference>
<keyword evidence="8" id="KW-1185">Reference proteome</keyword>
<evidence type="ECO:0000256" key="3">
    <source>
        <dbReference type="ARBA" id="ARBA00022833"/>
    </source>
</evidence>
<reference evidence="7 8" key="1">
    <citation type="journal article" date="2023" name="Hortic Res">
        <title>Pangenome of water caltrop reveals structural variations and asymmetric subgenome divergence after allopolyploidization.</title>
        <authorList>
            <person name="Zhang X."/>
            <person name="Chen Y."/>
            <person name="Wang L."/>
            <person name="Yuan Y."/>
            <person name="Fang M."/>
            <person name="Shi L."/>
            <person name="Lu R."/>
            <person name="Comes H.P."/>
            <person name="Ma Y."/>
            <person name="Chen Y."/>
            <person name="Huang G."/>
            <person name="Zhou Y."/>
            <person name="Zheng Z."/>
            <person name="Qiu Y."/>
        </authorList>
    </citation>
    <scope>NUCLEOTIDE SEQUENCE [LARGE SCALE GENOMIC DNA]</scope>
    <source>
        <strain evidence="7">F231</strain>
    </source>
</reference>
<dbReference type="Pfam" id="PF00642">
    <property type="entry name" value="zf-CCCH"/>
    <property type="match status" value="1"/>
</dbReference>
<feature type="domain" description="C3H1-type" evidence="6">
    <location>
        <begin position="190"/>
        <end position="217"/>
    </location>
</feature>
<dbReference type="InterPro" id="IPR036855">
    <property type="entry name" value="Znf_CCCH_sf"/>
</dbReference>
<dbReference type="SUPFAM" id="SSF90229">
    <property type="entry name" value="CCCH zinc finger"/>
    <property type="match status" value="1"/>
</dbReference>
<evidence type="ECO:0000256" key="1">
    <source>
        <dbReference type="ARBA" id="ARBA00022723"/>
    </source>
</evidence>
<feature type="region of interest" description="Disordered" evidence="5">
    <location>
        <begin position="551"/>
        <end position="574"/>
    </location>
</feature>
<dbReference type="AlphaFoldDB" id="A0AAN7LZ49"/>
<dbReference type="EMBL" id="JAXQNO010000012">
    <property type="protein sequence ID" value="KAK4787626.1"/>
    <property type="molecule type" value="Genomic_DNA"/>
</dbReference>
<evidence type="ECO:0000313" key="7">
    <source>
        <dbReference type="EMBL" id="KAK4787626.1"/>
    </source>
</evidence>
<dbReference type="InterPro" id="IPR000571">
    <property type="entry name" value="Znf_CCCH"/>
</dbReference>
<protein>
    <recommendedName>
        <fullName evidence="6">C3H1-type domain-containing protein</fullName>
    </recommendedName>
</protein>
<organism evidence="7 8">
    <name type="scientific">Trapa natans</name>
    <name type="common">Water chestnut</name>
    <dbReference type="NCBI Taxonomy" id="22666"/>
    <lineage>
        <taxon>Eukaryota</taxon>
        <taxon>Viridiplantae</taxon>
        <taxon>Streptophyta</taxon>
        <taxon>Embryophyta</taxon>
        <taxon>Tracheophyta</taxon>
        <taxon>Spermatophyta</taxon>
        <taxon>Magnoliopsida</taxon>
        <taxon>eudicotyledons</taxon>
        <taxon>Gunneridae</taxon>
        <taxon>Pentapetalae</taxon>
        <taxon>rosids</taxon>
        <taxon>malvids</taxon>
        <taxon>Myrtales</taxon>
        <taxon>Lythraceae</taxon>
        <taxon>Trapa</taxon>
    </lineage>
</organism>
<accession>A0AAN7LZ49</accession>
<sequence length="683" mass="75825">MFPSSVDHKDHAPPLQEASASNAGCEAAVDEVEEAGTGESGEEDMEIDKEEVKEKVDQKDEREKGQKEGGGRGLTQLIGNGREMVENGNCARMQLRTEAAFGGGKHYLHGGIMLNAKTTNSCSTINQENSLVSQSHSVERDGRALYPANEDKQVGFQLGEDLKGMESRVVMSEVAPGSLSPYMEFSERNKRPAIICDFFMKGWCIRGSSCRFLHVKENPVCSSEHHVKEKDSKHDKGIIDGSKTCPGILVRDGSNNQNCSAFNPSSSVLHVNPGLLSIDCQDSFKRDDEFISSYRDVIRNGLGRSRYDEDYRIYSSLINRGSSITVRSNFLPDCGLSSNVPVRSLYIQESNIPPSRLHNQSLNPALDAPPLDFGSPSSNMSLHSQRLPGNGYTSYKSASVQSPSLFSLHGRETYSFMRSMNKRKISPCNWEPSVPFRPSFSISSVLPSLGNQYDPFLDSIEQPNVEGGDFTAAEQQISANRNVSGCENGHSISSQVRNPDEQVVDKDYHVTEKDLSAEIAETAENSIVDCQIENSLPEENSLTLREISQVDEHSKTLHRSGNQPRPKKDLKDERVRNKIEKHLHESRNAEGQSESKLKRNFRVVLIDFVKAMLRPCWDDGRLTKDAHNLIVKKAVDKVISTLTKEQVPTSKDSIKHYLSSSESKISKLLEGYVDKYGKPFNAG</sequence>